<feature type="compositionally biased region" description="Polar residues" evidence="1">
    <location>
        <begin position="24"/>
        <end position="34"/>
    </location>
</feature>
<dbReference type="GeneID" id="56474281"/>
<feature type="chain" id="PRO_5038820248" description="Lipoprotein" evidence="2">
    <location>
        <begin position="19"/>
        <end position="169"/>
    </location>
</feature>
<reference evidence="3 4" key="1">
    <citation type="submission" date="2019-07" db="EMBL/GenBank/DDBJ databases">
        <title>Genome assembly of Bacillus simplex strain GGC-P6A.</title>
        <authorList>
            <person name="Jennings M.E."/>
            <person name="Barton H.A."/>
        </authorList>
    </citation>
    <scope>NUCLEOTIDE SEQUENCE [LARGE SCALE GENOMIC DNA]</scope>
    <source>
        <strain evidence="3 4">GGC-P6A</strain>
    </source>
</reference>
<dbReference type="EMBL" id="VNKI01000020">
    <property type="protein sequence ID" value="TVX75954.1"/>
    <property type="molecule type" value="Genomic_DNA"/>
</dbReference>
<keyword evidence="2" id="KW-0732">Signal</keyword>
<evidence type="ECO:0008006" key="5">
    <source>
        <dbReference type="Google" id="ProtNLM"/>
    </source>
</evidence>
<dbReference type="AlphaFoldDB" id="A0A8B5XRW1"/>
<protein>
    <recommendedName>
        <fullName evidence="5">Lipoprotein</fullName>
    </recommendedName>
</protein>
<dbReference type="RefSeq" id="WP_063236585.1">
    <property type="nucleotide sequence ID" value="NZ_JARSIW010000027.1"/>
</dbReference>
<feature type="region of interest" description="Disordered" evidence="1">
    <location>
        <begin position="24"/>
        <end position="48"/>
    </location>
</feature>
<organism evidence="3 4">
    <name type="scientific">Peribacillus simplex</name>
    <dbReference type="NCBI Taxonomy" id="1478"/>
    <lineage>
        <taxon>Bacteria</taxon>
        <taxon>Bacillati</taxon>
        <taxon>Bacillota</taxon>
        <taxon>Bacilli</taxon>
        <taxon>Bacillales</taxon>
        <taxon>Bacillaceae</taxon>
        <taxon>Peribacillus</taxon>
    </lineage>
</organism>
<evidence type="ECO:0000313" key="3">
    <source>
        <dbReference type="EMBL" id="TVX75954.1"/>
    </source>
</evidence>
<evidence type="ECO:0000313" key="4">
    <source>
        <dbReference type="Proteomes" id="UP000317770"/>
    </source>
</evidence>
<dbReference type="PROSITE" id="PS51257">
    <property type="entry name" value="PROKAR_LIPOPROTEIN"/>
    <property type="match status" value="1"/>
</dbReference>
<name>A0A8B5XRW1_9BACI</name>
<comment type="caution">
    <text evidence="3">The sequence shown here is derived from an EMBL/GenBank/DDBJ whole genome shotgun (WGS) entry which is preliminary data.</text>
</comment>
<gene>
    <name evidence="3" type="ORF">FQP34_26595</name>
</gene>
<feature type="compositionally biased region" description="Basic and acidic residues" evidence="1">
    <location>
        <begin position="35"/>
        <end position="48"/>
    </location>
</feature>
<dbReference type="Proteomes" id="UP000317770">
    <property type="component" value="Unassembled WGS sequence"/>
</dbReference>
<feature type="signal peptide" evidence="2">
    <location>
        <begin position="1"/>
        <end position="18"/>
    </location>
</feature>
<sequence length="169" mass="19133">MKKIFTVLFLMMVLTACGSNSTNKDFNSDTTNLETTKKDTNSEEKTEHNYQFTGESEHWEAVYSYEGTELWGENDEQTTHSSKDSYELVLKYKGSLKELSSMKNLEYTYETTTSSGTKTEAYKEPPSEKVFTIRGGSENGAIIGEGEVIKVNVKWDGSEESFELHNKAK</sequence>
<proteinExistence type="predicted"/>
<accession>A0A8B5XRW1</accession>
<evidence type="ECO:0000256" key="1">
    <source>
        <dbReference type="SAM" id="MobiDB-lite"/>
    </source>
</evidence>
<evidence type="ECO:0000256" key="2">
    <source>
        <dbReference type="SAM" id="SignalP"/>
    </source>
</evidence>